<dbReference type="GO" id="GO:0090560">
    <property type="term" value="F:2-(3-amino-3-carboxypropyl)histidine synthase activity"/>
    <property type="evidence" value="ECO:0007669"/>
    <property type="project" value="InterPro"/>
</dbReference>
<dbReference type="GO" id="GO:0017183">
    <property type="term" value="P:protein histidyl modification to diphthamide"/>
    <property type="evidence" value="ECO:0007669"/>
    <property type="project" value="UniProtKB-UniPathway"/>
</dbReference>
<dbReference type="NCBIfam" id="TIGR00322">
    <property type="entry name" value="diphth2_R"/>
    <property type="match status" value="1"/>
</dbReference>
<dbReference type="OrthoDB" id="449241at2759"/>
<dbReference type="Gene3D" id="3.40.50.11860">
    <property type="entry name" value="Diphthamide synthesis DPH1/DPH2 domain 3"/>
    <property type="match status" value="1"/>
</dbReference>
<evidence type="ECO:0000313" key="11">
    <source>
        <dbReference type="EMBL" id="TFJ84418.1"/>
    </source>
</evidence>
<dbReference type="FunFam" id="3.40.50.11860:FF:000001">
    <property type="entry name" value="2-(3-amino-3-carboxypropyl)histidine synthase subunit 2"/>
    <property type="match status" value="1"/>
</dbReference>
<evidence type="ECO:0000256" key="2">
    <source>
        <dbReference type="ARBA" id="ARBA00005156"/>
    </source>
</evidence>
<feature type="region of interest" description="Disordered" evidence="10">
    <location>
        <begin position="512"/>
        <end position="544"/>
    </location>
</feature>
<evidence type="ECO:0000256" key="6">
    <source>
        <dbReference type="ARBA" id="ARBA00023004"/>
    </source>
</evidence>
<dbReference type="InterPro" id="IPR042263">
    <property type="entry name" value="DPH1/DPH2_1"/>
</dbReference>
<gene>
    <name evidence="11" type="ORF">NSK_004403</name>
</gene>
<proteinExistence type="inferred from homology"/>
<evidence type="ECO:0000313" key="12">
    <source>
        <dbReference type="Proteomes" id="UP000355283"/>
    </source>
</evidence>
<dbReference type="AlphaFoldDB" id="A0A4D9D735"/>
<dbReference type="FunFam" id="3.40.50.11840:FF:000002">
    <property type="entry name" value="2-(3-amino-3-carboxypropyl)histidine synthase subunit 2"/>
    <property type="match status" value="1"/>
</dbReference>
<dbReference type="InterPro" id="IPR016435">
    <property type="entry name" value="DPH1/DPH2"/>
</dbReference>
<dbReference type="PANTHER" id="PTHR10762:SF2">
    <property type="entry name" value="2-(3-AMINO-3-CARBOXYPROPYL)HISTIDINE SYNTHASE SUBUNIT 2"/>
    <property type="match status" value="1"/>
</dbReference>
<dbReference type="GO" id="GO:0046872">
    <property type="term" value="F:metal ion binding"/>
    <property type="evidence" value="ECO:0007669"/>
    <property type="project" value="UniProtKB-KW"/>
</dbReference>
<evidence type="ECO:0000256" key="4">
    <source>
        <dbReference type="ARBA" id="ARBA00021914"/>
    </source>
</evidence>
<keyword evidence="5" id="KW-0479">Metal-binding</keyword>
<accession>A0A4D9D735</accession>
<evidence type="ECO:0000256" key="5">
    <source>
        <dbReference type="ARBA" id="ARBA00022723"/>
    </source>
</evidence>
<dbReference type="PANTHER" id="PTHR10762">
    <property type="entry name" value="DIPHTHAMIDE BIOSYNTHESIS PROTEIN"/>
    <property type="match status" value="1"/>
</dbReference>
<dbReference type="InterPro" id="IPR042265">
    <property type="entry name" value="DPH1/DPH2_3"/>
</dbReference>
<keyword evidence="6" id="KW-0408">Iron</keyword>
<evidence type="ECO:0000256" key="10">
    <source>
        <dbReference type="SAM" id="MobiDB-lite"/>
    </source>
</evidence>
<dbReference type="Pfam" id="PF01866">
    <property type="entry name" value="Diphthamide_syn"/>
    <property type="match status" value="1"/>
</dbReference>
<dbReference type="SFLD" id="SFLDS00032">
    <property type="entry name" value="Radical_SAM_3-amino-3-carboxyp"/>
    <property type="match status" value="1"/>
</dbReference>
<evidence type="ECO:0000256" key="8">
    <source>
        <dbReference type="ARBA" id="ARBA00032573"/>
    </source>
</evidence>
<dbReference type="SFLD" id="SFLDG01121">
    <property type="entry name" value="Diphthamide_biosynthesis"/>
    <property type="match status" value="1"/>
</dbReference>
<dbReference type="GO" id="GO:0051536">
    <property type="term" value="F:iron-sulfur cluster binding"/>
    <property type="evidence" value="ECO:0007669"/>
    <property type="project" value="UniProtKB-KW"/>
</dbReference>
<reference evidence="11 12" key="1">
    <citation type="submission" date="2019-01" db="EMBL/GenBank/DDBJ databases">
        <title>Nuclear Genome Assembly of the Microalgal Biofuel strain Nannochloropsis salina CCMP1776.</title>
        <authorList>
            <person name="Hovde B."/>
        </authorList>
    </citation>
    <scope>NUCLEOTIDE SEQUENCE [LARGE SCALE GENOMIC DNA]</scope>
    <source>
        <strain evidence="11 12">CCMP1776</strain>
    </source>
</reference>
<keyword evidence="12" id="KW-1185">Reference proteome</keyword>
<evidence type="ECO:0000256" key="1">
    <source>
        <dbReference type="ARBA" id="ARBA00001966"/>
    </source>
</evidence>
<sequence length="544" mass="59178">MAVLDNATDRSMEDLSDQYECDRTLDTIERNGYCRVALQFPDEMLKDAPRVCQFLMAKSKIRQKREKERQHDVSENAEPLFFVIGDTSYGSCCVDEVAAQHLDADLVVHYGHACLSPTSRLPVLYVFGRKPLTQTLQAIATCLSTTLLARSKEKRAFLFYELAYEAIIPDVALEVNGQLVGSHVDVIAARLPLASVSPIMPFSEEGQHLASQATGCEKEAGKVIFAGGLELRVEDKGEEGEGEGGDAVVIYFGESENNKQLVNIMLRFNACDCLVYDPASPPLPAPPWLREVSVKTSQALKRRYYLVQRARDASVFGVVVGTLGVGRYMSVVAAVRRLIARAGKKAYTLLVGKLNAAKLANFAEIETFVLVACPEASLLEDGGRAFHAPVVTPLEMEMALGGKSWDGSYSTDFRELESLCQTGAQKERGLDTDLRKNGDCANCESDGEDEPYFSLVSGGYKGGVEGKAKGTLRLEGSTALTKFSSPAGDFLQLREYRGLGHDKHKNAVCETDTGDRAEDGEGGAKPPAGIVEGRRGIASDYDNV</sequence>
<comment type="caution">
    <text evidence="11">The sequence shown here is derived from an EMBL/GenBank/DDBJ whole genome shotgun (WGS) entry which is preliminary data.</text>
</comment>
<comment type="similarity">
    <text evidence="3">Belongs to the DPH1/DPH2 family. DPH2 subfamily.</text>
</comment>
<comment type="pathway">
    <text evidence="2">Protein modification; peptidyl-diphthamide biosynthesis.</text>
</comment>
<evidence type="ECO:0000256" key="9">
    <source>
        <dbReference type="ARBA" id="ARBA00032791"/>
    </source>
</evidence>
<dbReference type="Gene3D" id="3.40.50.11840">
    <property type="entry name" value="Diphthamide synthesis DPH1/DPH2 domain 1"/>
    <property type="match status" value="1"/>
</dbReference>
<evidence type="ECO:0000256" key="3">
    <source>
        <dbReference type="ARBA" id="ARBA00006179"/>
    </source>
</evidence>
<evidence type="ECO:0000256" key="7">
    <source>
        <dbReference type="ARBA" id="ARBA00023014"/>
    </source>
</evidence>
<keyword evidence="7" id="KW-0411">Iron-sulfur</keyword>
<dbReference type="EMBL" id="SDOX01000019">
    <property type="protein sequence ID" value="TFJ84418.1"/>
    <property type="molecule type" value="Genomic_DNA"/>
</dbReference>
<comment type="cofactor">
    <cofactor evidence="1">
        <name>[4Fe-4S] cluster</name>
        <dbReference type="ChEBI" id="CHEBI:49883"/>
    </cofactor>
</comment>
<organism evidence="11 12">
    <name type="scientific">Nannochloropsis salina CCMP1776</name>
    <dbReference type="NCBI Taxonomy" id="1027361"/>
    <lineage>
        <taxon>Eukaryota</taxon>
        <taxon>Sar</taxon>
        <taxon>Stramenopiles</taxon>
        <taxon>Ochrophyta</taxon>
        <taxon>Eustigmatophyceae</taxon>
        <taxon>Eustigmatales</taxon>
        <taxon>Monodopsidaceae</taxon>
        <taxon>Microchloropsis</taxon>
        <taxon>Microchloropsis salina</taxon>
    </lineage>
</organism>
<protein>
    <recommendedName>
        <fullName evidence="4">2-(3-amino-3-carboxypropyl)histidine synthase subunit 2</fullName>
    </recommendedName>
    <alternativeName>
        <fullName evidence="8">Diphthamide biosynthesis protein 2</fullName>
    </alternativeName>
    <alternativeName>
        <fullName evidence="9">Diphtheria toxin resistance protein 2</fullName>
    </alternativeName>
</protein>
<dbReference type="Proteomes" id="UP000355283">
    <property type="component" value="Unassembled WGS sequence"/>
</dbReference>
<name>A0A4D9D735_9STRA</name>
<dbReference type="UniPathway" id="UPA00559"/>